<dbReference type="Proteomes" id="UP001221757">
    <property type="component" value="Unassembled WGS sequence"/>
</dbReference>
<dbReference type="AlphaFoldDB" id="A0AAD7GFV4"/>
<accession>A0AAD7GFV4</accession>
<comment type="caution">
    <text evidence="2">The sequence shown here is derived from an EMBL/GenBank/DDBJ whole genome shotgun (WGS) entry which is preliminary data.</text>
</comment>
<evidence type="ECO:0000313" key="3">
    <source>
        <dbReference type="Proteomes" id="UP001221757"/>
    </source>
</evidence>
<keyword evidence="3" id="KW-1185">Reference proteome</keyword>
<gene>
    <name evidence="2" type="ORF">B0H17DRAFT_1202484</name>
</gene>
<keyword evidence="1" id="KW-0812">Transmembrane</keyword>
<evidence type="ECO:0000313" key="2">
    <source>
        <dbReference type="EMBL" id="KAJ7689120.1"/>
    </source>
</evidence>
<feature type="transmembrane region" description="Helical" evidence="1">
    <location>
        <begin position="155"/>
        <end position="180"/>
    </location>
</feature>
<feature type="transmembrane region" description="Helical" evidence="1">
    <location>
        <begin position="114"/>
        <end position="135"/>
    </location>
</feature>
<proteinExistence type="predicted"/>
<organism evidence="2 3">
    <name type="scientific">Mycena rosella</name>
    <name type="common">Pink bonnet</name>
    <name type="synonym">Agaricus rosellus</name>
    <dbReference type="NCBI Taxonomy" id="1033263"/>
    <lineage>
        <taxon>Eukaryota</taxon>
        <taxon>Fungi</taxon>
        <taxon>Dikarya</taxon>
        <taxon>Basidiomycota</taxon>
        <taxon>Agaricomycotina</taxon>
        <taxon>Agaricomycetes</taxon>
        <taxon>Agaricomycetidae</taxon>
        <taxon>Agaricales</taxon>
        <taxon>Marasmiineae</taxon>
        <taxon>Mycenaceae</taxon>
        <taxon>Mycena</taxon>
    </lineage>
</organism>
<feature type="transmembrane region" description="Helical" evidence="1">
    <location>
        <begin position="192"/>
        <end position="214"/>
    </location>
</feature>
<protein>
    <submittedName>
        <fullName evidence="2">Uncharacterized protein</fullName>
    </submittedName>
</protein>
<name>A0AAD7GFV4_MYCRO</name>
<keyword evidence="1" id="KW-0472">Membrane</keyword>
<sequence>MAEIALQVVTATLSMRALSAAGRADATIYSGQWDSLQHMSQILSFVEDLLLVTNNAVTDSFLIYRCYIVWSTSRYKKKVVISPLLLLLSTTTVGSVTVYRNNLAPVESHFDSRILFGLAMSTNLLVTGLTVGRIWSTRRHLRTIGQTISIQRYDIAMSMLLESSVVYFIVISLLLVALSFKSSNGECPAAYVFYGFGGQLVNIIPALIIVRVSLARNTNMQSAPAERKLSCV</sequence>
<dbReference type="EMBL" id="JARKIE010000074">
    <property type="protein sequence ID" value="KAJ7689120.1"/>
    <property type="molecule type" value="Genomic_DNA"/>
</dbReference>
<feature type="transmembrane region" description="Helical" evidence="1">
    <location>
        <begin position="79"/>
        <end position="99"/>
    </location>
</feature>
<evidence type="ECO:0000256" key="1">
    <source>
        <dbReference type="SAM" id="Phobius"/>
    </source>
</evidence>
<reference evidence="2" key="1">
    <citation type="submission" date="2023-03" db="EMBL/GenBank/DDBJ databases">
        <title>Massive genome expansion in bonnet fungi (Mycena s.s.) driven by repeated elements and novel gene families across ecological guilds.</title>
        <authorList>
            <consortium name="Lawrence Berkeley National Laboratory"/>
            <person name="Harder C.B."/>
            <person name="Miyauchi S."/>
            <person name="Viragh M."/>
            <person name="Kuo A."/>
            <person name="Thoen E."/>
            <person name="Andreopoulos B."/>
            <person name="Lu D."/>
            <person name="Skrede I."/>
            <person name="Drula E."/>
            <person name="Henrissat B."/>
            <person name="Morin E."/>
            <person name="Kohler A."/>
            <person name="Barry K."/>
            <person name="LaButti K."/>
            <person name="Morin E."/>
            <person name="Salamov A."/>
            <person name="Lipzen A."/>
            <person name="Mereny Z."/>
            <person name="Hegedus B."/>
            <person name="Baldrian P."/>
            <person name="Stursova M."/>
            <person name="Weitz H."/>
            <person name="Taylor A."/>
            <person name="Grigoriev I.V."/>
            <person name="Nagy L.G."/>
            <person name="Martin F."/>
            <person name="Kauserud H."/>
        </authorList>
    </citation>
    <scope>NUCLEOTIDE SEQUENCE</scope>
    <source>
        <strain evidence="2">CBHHK067</strain>
    </source>
</reference>
<keyword evidence="1" id="KW-1133">Transmembrane helix</keyword>